<dbReference type="InterPro" id="IPR015797">
    <property type="entry name" value="NUDIX_hydrolase-like_dom_sf"/>
</dbReference>
<evidence type="ECO:0000256" key="3">
    <source>
        <dbReference type="RuleBase" id="RU003476"/>
    </source>
</evidence>
<comment type="similarity">
    <text evidence="1 3">Belongs to the Nudix hydrolase family.</text>
</comment>
<evidence type="ECO:0000313" key="6">
    <source>
        <dbReference type="Proteomes" id="UP000027778"/>
    </source>
</evidence>
<keyword evidence="2 3" id="KW-0378">Hydrolase</keyword>
<dbReference type="RefSeq" id="WP_033673660.1">
    <property type="nucleotide sequence ID" value="NZ_JOTM01000003.1"/>
</dbReference>
<dbReference type="AlphaFoldDB" id="A0A073KEL9"/>
<feature type="domain" description="Nudix hydrolase" evidence="4">
    <location>
        <begin position="4"/>
        <end position="147"/>
    </location>
</feature>
<dbReference type="PRINTS" id="PR00502">
    <property type="entry name" value="NUDIXFAMILY"/>
</dbReference>
<dbReference type="OrthoDB" id="2661124at2"/>
<dbReference type="Pfam" id="PF00293">
    <property type="entry name" value="NUDIX"/>
    <property type="match status" value="1"/>
</dbReference>
<dbReference type="PANTHER" id="PTHR43736:SF1">
    <property type="entry name" value="DIHYDRONEOPTERIN TRIPHOSPHATE DIPHOSPHATASE"/>
    <property type="match status" value="1"/>
</dbReference>
<dbReference type="InterPro" id="IPR000086">
    <property type="entry name" value="NUDIX_hydrolase_dom"/>
</dbReference>
<dbReference type="PROSITE" id="PS00893">
    <property type="entry name" value="NUDIX_BOX"/>
    <property type="match status" value="1"/>
</dbReference>
<gene>
    <name evidence="5" type="ORF">BAGA_18015</name>
</gene>
<dbReference type="GO" id="GO:0016787">
    <property type="term" value="F:hydrolase activity"/>
    <property type="evidence" value="ECO:0007669"/>
    <property type="project" value="UniProtKB-KW"/>
</dbReference>
<evidence type="ECO:0000313" key="5">
    <source>
        <dbReference type="EMBL" id="KEK25000.1"/>
    </source>
</evidence>
<dbReference type="Proteomes" id="UP000027778">
    <property type="component" value="Unassembled WGS sequence"/>
</dbReference>
<dbReference type="PANTHER" id="PTHR43736">
    <property type="entry name" value="ADP-RIBOSE PYROPHOSPHATASE"/>
    <property type="match status" value="1"/>
</dbReference>
<keyword evidence="6" id="KW-1185">Reference proteome</keyword>
<protein>
    <submittedName>
        <fullName evidence="5">DNA mismatch repair protein MutT</fullName>
    </submittedName>
</protein>
<name>A0A073KEL9_9BACI</name>
<sequence length="148" mass="17365">MTMLYKKKVYAYITREKEGVMQLLVFTHRDMPEAGIQVPGGTVDEGEKLEMAVLREVLEESGLRHLCIERFIDDYIIYVKEKQEYQKRHFFHISLLTDVKDTWEHTVSAGQEDQGLAFCYEWIDIAKCPALAGKQDEFVHLLEEMYVK</sequence>
<dbReference type="InterPro" id="IPR020084">
    <property type="entry name" value="NUDIX_hydrolase_CS"/>
</dbReference>
<proteinExistence type="inferred from homology"/>
<dbReference type="eggNOG" id="COG1051">
    <property type="taxonomic scope" value="Bacteria"/>
</dbReference>
<dbReference type="SUPFAM" id="SSF55811">
    <property type="entry name" value="Nudix"/>
    <property type="match status" value="1"/>
</dbReference>
<dbReference type="Gene3D" id="3.90.79.10">
    <property type="entry name" value="Nucleoside Triphosphate Pyrophosphohydrolase"/>
    <property type="match status" value="1"/>
</dbReference>
<dbReference type="CDD" id="cd04663">
    <property type="entry name" value="NUDIX_Hydrolase"/>
    <property type="match status" value="1"/>
</dbReference>
<dbReference type="InterPro" id="IPR020476">
    <property type="entry name" value="Nudix_hydrolase"/>
</dbReference>
<evidence type="ECO:0000256" key="1">
    <source>
        <dbReference type="ARBA" id="ARBA00005582"/>
    </source>
</evidence>
<dbReference type="PROSITE" id="PS51462">
    <property type="entry name" value="NUDIX"/>
    <property type="match status" value="1"/>
</dbReference>
<comment type="caution">
    <text evidence="5">The sequence shown here is derived from an EMBL/GenBank/DDBJ whole genome shotgun (WGS) entry which is preliminary data.</text>
</comment>
<reference evidence="5 6" key="1">
    <citation type="submission" date="2014-06" db="EMBL/GenBank/DDBJ databases">
        <title>Draft genome sequence of Bacillus gaemokensis JCM 15801 (MCCC 1A00707).</title>
        <authorList>
            <person name="Lai Q."/>
            <person name="Liu Y."/>
            <person name="Shao Z."/>
        </authorList>
    </citation>
    <scope>NUCLEOTIDE SEQUENCE [LARGE SCALE GENOMIC DNA]</scope>
    <source>
        <strain evidence="5 6">JCM 15801</strain>
    </source>
</reference>
<dbReference type="STRING" id="574375.AZF08_10970"/>
<evidence type="ECO:0000259" key="4">
    <source>
        <dbReference type="PROSITE" id="PS51462"/>
    </source>
</evidence>
<evidence type="ECO:0000256" key="2">
    <source>
        <dbReference type="ARBA" id="ARBA00022801"/>
    </source>
</evidence>
<organism evidence="5 6">
    <name type="scientific">Bacillus gaemokensis</name>
    <dbReference type="NCBI Taxonomy" id="574375"/>
    <lineage>
        <taxon>Bacteria</taxon>
        <taxon>Bacillati</taxon>
        <taxon>Bacillota</taxon>
        <taxon>Bacilli</taxon>
        <taxon>Bacillales</taxon>
        <taxon>Bacillaceae</taxon>
        <taxon>Bacillus</taxon>
        <taxon>Bacillus cereus group</taxon>
    </lineage>
</organism>
<dbReference type="EMBL" id="JOTM01000003">
    <property type="protein sequence ID" value="KEK25000.1"/>
    <property type="molecule type" value="Genomic_DNA"/>
</dbReference>
<accession>A0A073KEL9</accession>